<feature type="transmembrane region" description="Helical" evidence="7">
    <location>
        <begin position="137"/>
        <end position="157"/>
    </location>
</feature>
<evidence type="ECO:0000256" key="6">
    <source>
        <dbReference type="ARBA" id="ARBA00023136"/>
    </source>
</evidence>
<evidence type="ECO:0000313" key="8">
    <source>
        <dbReference type="EMBL" id="SPC97336.1"/>
    </source>
</evidence>
<sequence>MEDELLSKSLVDTQQPANNIRISNDRGFNDGSASGVTAVLVLSSFVTACSAFAGGFVVGYSAPAESGIIAELGLSVAEYSVFGSIMTIGGMIGAVISGKLADIIGRKYSWCPCRKAEFPASKGNYQQGVWLLDLGRLSLGVGFGLTCYVATVAPIYLSEITPKNLRGGFTTVTMAMIPFSVSVAYLIGSFVNWRVLALIAKYLQAKIGREKEFEAALQRLRGKNVNTSVEADDIKDYTENIQQISEDKILDLFQEKYAHLLIVGVGLMVLQQFGGLNGFAFYMNEIFELADSGNHFGSYLDRKNWKTDIIDGFCYQGMLRLLPYRTIILIADSLTSNLNPSVPFFYLRGQVGAWCGAYC</sequence>
<evidence type="ECO:0000256" key="3">
    <source>
        <dbReference type="ARBA" id="ARBA00022597"/>
    </source>
</evidence>
<dbReference type="InterPro" id="IPR036259">
    <property type="entry name" value="MFS_trans_sf"/>
</dbReference>
<dbReference type="InterPro" id="IPR005828">
    <property type="entry name" value="MFS_sugar_transport-like"/>
</dbReference>
<accession>A0A2N9G3S4</accession>
<keyword evidence="4 7" id="KW-0812">Transmembrane</keyword>
<dbReference type="GO" id="GO:0016020">
    <property type="term" value="C:membrane"/>
    <property type="evidence" value="ECO:0007669"/>
    <property type="project" value="UniProtKB-SubCell"/>
</dbReference>
<dbReference type="InterPro" id="IPR050549">
    <property type="entry name" value="MFS_Trehalose_Transporter"/>
</dbReference>
<evidence type="ECO:0008006" key="9">
    <source>
        <dbReference type="Google" id="ProtNLM"/>
    </source>
</evidence>
<dbReference type="SUPFAM" id="SSF103473">
    <property type="entry name" value="MFS general substrate transporter"/>
    <property type="match status" value="1"/>
</dbReference>
<evidence type="ECO:0000256" key="5">
    <source>
        <dbReference type="ARBA" id="ARBA00022989"/>
    </source>
</evidence>
<evidence type="ECO:0000256" key="7">
    <source>
        <dbReference type="SAM" id="Phobius"/>
    </source>
</evidence>
<keyword evidence="6 7" id="KW-0472">Membrane</keyword>
<keyword evidence="3" id="KW-0762">Sugar transport</keyword>
<proteinExistence type="inferred from homology"/>
<evidence type="ECO:0000256" key="1">
    <source>
        <dbReference type="ARBA" id="ARBA00004370"/>
    </source>
</evidence>
<name>A0A2N9G3S4_FAGSY</name>
<evidence type="ECO:0000256" key="4">
    <source>
        <dbReference type="ARBA" id="ARBA00022692"/>
    </source>
</evidence>
<dbReference type="Pfam" id="PF00083">
    <property type="entry name" value="Sugar_tr"/>
    <property type="match status" value="2"/>
</dbReference>
<comment type="similarity">
    <text evidence="2">Belongs to the major facilitator superfamily. Sugar transporter (TC 2.A.1.1) family.</text>
</comment>
<feature type="transmembrane region" description="Helical" evidence="7">
    <location>
        <begin position="36"/>
        <end position="60"/>
    </location>
</feature>
<dbReference type="GO" id="GO:0022857">
    <property type="term" value="F:transmembrane transporter activity"/>
    <property type="evidence" value="ECO:0007669"/>
    <property type="project" value="InterPro"/>
</dbReference>
<feature type="transmembrane region" description="Helical" evidence="7">
    <location>
        <begin position="169"/>
        <end position="188"/>
    </location>
</feature>
<comment type="subcellular location">
    <subcellularLocation>
        <location evidence="1">Membrane</location>
    </subcellularLocation>
</comment>
<dbReference type="Gene3D" id="1.20.1250.20">
    <property type="entry name" value="MFS general substrate transporter like domains"/>
    <property type="match status" value="1"/>
</dbReference>
<feature type="transmembrane region" description="Helical" evidence="7">
    <location>
        <begin position="72"/>
        <end position="96"/>
    </location>
</feature>
<keyword evidence="3" id="KW-0813">Transport</keyword>
<dbReference type="EMBL" id="OIVN01001759">
    <property type="protein sequence ID" value="SPC97336.1"/>
    <property type="molecule type" value="Genomic_DNA"/>
</dbReference>
<evidence type="ECO:0000256" key="2">
    <source>
        <dbReference type="ARBA" id="ARBA00010992"/>
    </source>
</evidence>
<dbReference type="AlphaFoldDB" id="A0A2N9G3S4"/>
<feature type="transmembrane region" description="Helical" evidence="7">
    <location>
        <begin position="257"/>
        <end position="282"/>
    </location>
</feature>
<dbReference type="PANTHER" id="PTHR48021:SF25">
    <property type="entry name" value="SUGAR TRANSPORTER ERD6-LIKE 5"/>
    <property type="match status" value="1"/>
</dbReference>
<reference evidence="8" key="1">
    <citation type="submission" date="2018-02" db="EMBL/GenBank/DDBJ databases">
        <authorList>
            <person name="Cohen D.B."/>
            <person name="Kent A.D."/>
        </authorList>
    </citation>
    <scope>NUCLEOTIDE SEQUENCE</scope>
</reference>
<keyword evidence="5 7" id="KW-1133">Transmembrane helix</keyword>
<protein>
    <recommendedName>
        <fullName evidence="9">Major facilitator superfamily (MFS) profile domain-containing protein</fullName>
    </recommendedName>
</protein>
<gene>
    <name evidence="8" type="ORF">FSB_LOCUS25218</name>
</gene>
<organism evidence="8">
    <name type="scientific">Fagus sylvatica</name>
    <name type="common">Beechnut</name>
    <dbReference type="NCBI Taxonomy" id="28930"/>
    <lineage>
        <taxon>Eukaryota</taxon>
        <taxon>Viridiplantae</taxon>
        <taxon>Streptophyta</taxon>
        <taxon>Embryophyta</taxon>
        <taxon>Tracheophyta</taxon>
        <taxon>Spermatophyta</taxon>
        <taxon>Magnoliopsida</taxon>
        <taxon>eudicotyledons</taxon>
        <taxon>Gunneridae</taxon>
        <taxon>Pentapetalae</taxon>
        <taxon>rosids</taxon>
        <taxon>fabids</taxon>
        <taxon>Fagales</taxon>
        <taxon>Fagaceae</taxon>
        <taxon>Fagus</taxon>
    </lineage>
</organism>
<dbReference type="PANTHER" id="PTHR48021">
    <property type="match status" value="1"/>
</dbReference>